<protein>
    <submittedName>
        <fullName evidence="1">Transcriptional regulator</fullName>
    </submittedName>
</protein>
<dbReference type="Gene3D" id="1.10.10.10">
    <property type="entry name" value="Winged helix-like DNA-binding domain superfamily/Winged helix DNA-binding domain"/>
    <property type="match status" value="1"/>
</dbReference>
<dbReference type="InterPro" id="IPR051677">
    <property type="entry name" value="AfsR-DnrI-RedD_regulator"/>
</dbReference>
<evidence type="ECO:0000313" key="1">
    <source>
        <dbReference type="EMBL" id="ODQ95975.1"/>
    </source>
</evidence>
<proteinExistence type="predicted"/>
<dbReference type="OrthoDB" id="5509004at2"/>
<accession>A0A1E3S1D5</accession>
<dbReference type="PANTHER" id="PTHR35807:SF1">
    <property type="entry name" value="TRANSCRIPTIONAL REGULATOR REDD"/>
    <property type="match status" value="1"/>
</dbReference>
<comment type="caution">
    <text evidence="1">The sequence shown here is derived from an EMBL/GenBank/DDBJ whole genome shotgun (WGS) entry which is preliminary data.</text>
</comment>
<evidence type="ECO:0000313" key="2">
    <source>
        <dbReference type="Proteomes" id="UP000094243"/>
    </source>
</evidence>
<name>A0A1E3S1D5_9MYCO</name>
<dbReference type="GO" id="GO:0006355">
    <property type="term" value="P:regulation of DNA-templated transcription"/>
    <property type="evidence" value="ECO:0007669"/>
    <property type="project" value="TreeGrafter"/>
</dbReference>
<organism evidence="1 2">
    <name type="scientific">Mycolicibacterium holsaticum</name>
    <dbReference type="NCBI Taxonomy" id="152142"/>
    <lineage>
        <taxon>Bacteria</taxon>
        <taxon>Bacillati</taxon>
        <taxon>Actinomycetota</taxon>
        <taxon>Actinomycetes</taxon>
        <taxon>Mycobacteriales</taxon>
        <taxon>Mycobacteriaceae</taxon>
        <taxon>Mycolicibacterium</taxon>
    </lineage>
</organism>
<dbReference type="Proteomes" id="UP000094243">
    <property type="component" value="Unassembled WGS sequence"/>
</dbReference>
<gene>
    <name evidence="1" type="ORF">BHQ17_02920</name>
</gene>
<dbReference type="InterPro" id="IPR036388">
    <property type="entry name" value="WH-like_DNA-bd_sf"/>
</dbReference>
<reference evidence="2" key="1">
    <citation type="submission" date="2016-09" db="EMBL/GenBank/DDBJ databases">
        <authorList>
            <person name="Greninger A.L."/>
            <person name="Jerome K.R."/>
            <person name="Mcnair B."/>
            <person name="Wallis C."/>
            <person name="Fang F."/>
        </authorList>
    </citation>
    <scope>NUCLEOTIDE SEQUENCE [LARGE SCALE GENOMIC DNA]</scope>
    <source>
        <strain evidence="2">M7</strain>
    </source>
</reference>
<dbReference type="GO" id="GO:0003677">
    <property type="term" value="F:DNA binding"/>
    <property type="evidence" value="ECO:0007669"/>
    <property type="project" value="TreeGrafter"/>
</dbReference>
<dbReference type="PANTHER" id="PTHR35807">
    <property type="entry name" value="TRANSCRIPTIONAL REGULATOR REDD-RELATED"/>
    <property type="match status" value="1"/>
</dbReference>
<dbReference type="EMBL" id="MIGZ01000009">
    <property type="protein sequence ID" value="ODQ95975.1"/>
    <property type="molecule type" value="Genomic_DNA"/>
</dbReference>
<dbReference type="RefSeq" id="WP_069403732.1">
    <property type="nucleotide sequence ID" value="NZ_MIGZ01000009.1"/>
</dbReference>
<sequence>MDQYSLHLLGGFAAHIGDREIDLPPACQRLVALLALKRRPMHRLWVCATLWPTTQTRRAVASLRSATWRLRPLGADRLVTQDCQYLALAPEVWVDWHHAVDLMDRLPGSIVEPQLVADLLPLLRAGELLDTWSEQWVGPERSSYHAMRISAVEALAHGVDKPVPHQPLGAIRSVHAGRPVARRHIDFGDSGEP</sequence>
<dbReference type="AlphaFoldDB" id="A0A1E3S1D5"/>
<keyword evidence="2" id="KW-1185">Reference proteome</keyword>